<dbReference type="OrthoDB" id="184876at2759"/>
<evidence type="ECO:0000256" key="3">
    <source>
        <dbReference type="ARBA" id="ARBA00031971"/>
    </source>
</evidence>
<dbReference type="EMBL" id="LSRX01001630">
    <property type="protein sequence ID" value="OLP78298.1"/>
    <property type="molecule type" value="Genomic_DNA"/>
</dbReference>
<comment type="caution">
    <text evidence="7">The sequence shown here is derived from an EMBL/GenBank/DDBJ whole genome shotgun (WGS) entry which is preliminary data.</text>
</comment>
<dbReference type="InterPro" id="IPR037124">
    <property type="entry name" value="Chaperonin_GroES_sf"/>
</dbReference>
<evidence type="ECO:0000256" key="6">
    <source>
        <dbReference type="RuleBase" id="RU003479"/>
    </source>
</evidence>
<evidence type="ECO:0000313" key="7">
    <source>
        <dbReference type="EMBL" id="OLP78298.1"/>
    </source>
</evidence>
<proteinExistence type="inferred from homology"/>
<dbReference type="OMA" id="DIRVNDY"/>
<protein>
    <recommendedName>
        <fullName evidence="4">20 kDa chaperonin, chloroplastic</fullName>
    </recommendedName>
    <alternativeName>
        <fullName evidence="3">Chaperonin 10</fullName>
    </alternativeName>
    <alternativeName>
        <fullName evidence="5">Protein Cpn21</fullName>
    </alternativeName>
</protein>
<evidence type="ECO:0000256" key="1">
    <source>
        <dbReference type="ARBA" id="ARBA00006975"/>
    </source>
</evidence>
<dbReference type="Proteomes" id="UP000186817">
    <property type="component" value="Unassembled WGS sequence"/>
</dbReference>
<dbReference type="GO" id="GO:0044183">
    <property type="term" value="F:protein folding chaperone"/>
    <property type="evidence" value="ECO:0007669"/>
    <property type="project" value="InterPro"/>
</dbReference>
<dbReference type="InterPro" id="IPR020818">
    <property type="entry name" value="Chaperonin_GroES"/>
</dbReference>
<dbReference type="Pfam" id="PF00166">
    <property type="entry name" value="Cpn10"/>
    <property type="match status" value="2"/>
</dbReference>
<evidence type="ECO:0000256" key="5">
    <source>
        <dbReference type="ARBA" id="ARBA00079398"/>
    </source>
</evidence>
<dbReference type="PRINTS" id="PR00297">
    <property type="entry name" value="CHAPERONIN10"/>
</dbReference>
<dbReference type="FunFam" id="2.30.33.40:FF:000001">
    <property type="entry name" value="10 kDa chaperonin"/>
    <property type="match status" value="1"/>
</dbReference>
<dbReference type="Gene3D" id="2.30.33.40">
    <property type="entry name" value="GroES chaperonin"/>
    <property type="match status" value="2"/>
</dbReference>
<comment type="similarity">
    <text evidence="1 6">Belongs to the GroES chaperonin family.</text>
</comment>
<evidence type="ECO:0000256" key="2">
    <source>
        <dbReference type="ARBA" id="ARBA00023186"/>
    </source>
</evidence>
<dbReference type="InterPro" id="IPR011032">
    <property type="entry name" value="GroES-like_sf"/>
</dbReference>
<evidence type="ECO:0000313" key="8">
    <source>
        <dbReference type="Proteomes" id="UP000186817"/>
    </source>
</evidence>
<evidence type="ECO:0000256" key="4">
    <source>
        <dbReference type="ARBA" id="ARBA00073031"/>
    </source>
</evidence>
<dbReference type="SUPFAM" id="SSF50129">
    <property type="entry name" value="GroES-like"/>
    <property type="match status" value="2"/>
</dbReference>
<sequence>MLRLAQLCRIRLEDPDVRVLQIALTSGPISTSKHLEKPQSFGRFCTVCTAQGMPRSMSSQMSRGPSSSRRCLGGAMLSALAFASGMVFLAPQRSGRALRVQRAATADAVQVKGELSPLFDYVLIKAKEAVTSTKSGLLLPTSSEKPSEGEVVAVGPGAVQETGVQVPVWAQVGMKVLHGKYGVEEVKYNDEDHVLVRDDDVLLSYSGDEPTLESIQMPRGKVLLKLLDEKEESQGGILLSKGAAKPDTTIGEVVAVGEDALDRFGKPITTDLAVGDTVRFRFGNEVKLDLGKSEFRSVDVSECLAKWKS</sequence>
<dbReference type="CDD" id="cd00320">
    <property type="entry name" value="cpn10"/>
    <property type="match status" value="2"/>
</dbReference>
<dbReference type="GO" id="GO:0005739">
    <property type="term" value="C:mitochondrion"/>
    <property type="evidence" value="ECO:0007669"/>
    <property type="project" value="TreeGrafter"/>
</dbReference>
<organism evidence="7 8">
    <name type="scientific">Symbiodinium microadriaticum</name>
    <name type="common">Dinoflagellate</name>
    <name type="synonym">Zooxanthella microadriatica</name>
    <dbReference type="NCBI Taxonomy" id="2951"/>
    <lineage>
        <taxon>Eukaryota</taxon>
        <taxon>Sar</taxon>
        <taxon>Alveolata</taxon>
        <taxon>Dinophyceae</taxon>
        <taxon>Suessiales</taxon>
        <taxon>Symbiodiniaceae</taxon>
        <taxon>Symbiodinium</taxon>
    </lineage>
</organism>
<keyword evidence="2 6" id="KW-0143">Chaperone</keyword>
<reference evidence="7 8" key="1">
    <citation type="submission" date="2016-02" db="EMBL/GenBank/DDBJ databases">
        <title>Genome analysis of coral dinoflagellate symbionts highlights evolutionary adaptations to a symbiotic lifestyle.</title>
        <authorList>
            <person name="Aranda M."/>
            <person name="Li Y."/>
            <person name="Liew Y.J."/>
            <person name="Baumgarten S."/>
            <person name="Simakov O."/>
            <person name="Wilson M."/>
            <person name="Piel J."/>
            <person name="Ashoor H."/>
            <person name="Bougouffa S."/>
            <person name="Bajic V.B."/>
            <person name="Ryu T."/>
            <person name="Ravasi T."/>
            <person name="Bayer T."/>
            <person name="Micklem G."/>
            <person name="Kim H."/>
            <person name="Bhak J."/>
            <person name="Lajeunesse T.C."/>
            <person name="Voolstra C.R."/>
        </authorList>
    </citation>
    <scope>NUCLEOTIDE SEQUENCE [LARGE SCALE GENOMIC DNA]</scope>
    <source>
        <strain evidence="7 8">CCMP2467</strain>
    </source>
</reference>
<dbReference type="AlphaFoldDB" id="A0A1Q9C5U7"/>
<accession>A0A1Q9C5U7</accession>
<dbReference type="GO" id="GO:0046872">
    <property type="term" value="F:metal ion binding"/>
    <property type="evidence" value="ECO:0007669"/>
    <property type="project" value="TreeGrafter"/>
</dbReference>
<dbReference type="GO" id="GO:0005524">
    <property type="term" value="F:ATP binding"/>
    <property type="evidence" value="ECO:0007669"/>
    <property type="project" value="InterPro"/>
</dbReference>
<gene>
    <name evidence="7" type="primary">CPN21</name>
    <name evidence="7" type="ORF">AK812_SmicGene41539</name>
</gene>
<name>A0A1Q9C5U7_SYMMI</name>
<dbReference type="GO" id="GO:0051087">
    <property type="term" value="F:protein-folding chaperone binding"/>
    <property type="evidence" value="ECO:0007669"/>
    <property type="project" value="TreeGrafter"/>
</dbReference>
<dbReference type="GO" id="GO:0051082">
    <property type="term" value="F:unfolded protein binding"/>
    <property type="evidence" value="ECO:0007669"/>
    <property type="project" value="TreeGrafter"/>
</dbReference>
<dbReference type="SMART" id="SM00883">
    <property type="entry name" value="Cpn10"/>
    <property type="match status" value="2"/>
</dbReference>
<dbReference type="PANTHER" id="PTHR10772:SF63">
    <property type="entry name" value="20 KDA CHAPERONIN, CHLOROPLASTIC"/>
    <property type="match status" value="1"/>
</dbReference>
<keyword evidence="8" id="KW-1185">Reference proteome</keyword>
<dbReference type="PANTHER" id="PTHR10772">
    <property type="entry name" value="10 KDA HEAT SHOCK PROTEIN"/>
    <property type="match status" value="1"/>
</dbReference>